<evidence type="ECO:0000259" key="6">
    <source>
        <dbReference type="PROSITE" id="PS51469"/>
    </source>
</evidence>
<evidence type="ECO:0000256" key="5">
    <source>
        <dbReference type="SAM" id="MobiDB-lite"/>
    </source>
</evidence>
<evidence type="ECO:0000313" key="7">
    <source>
        <dbReference type="EMBL" id="GFR89863.1"/>
    </source>
</evidence>
<keyword evidence="4" id="KW-0472">Membrane</keyword>
<accession>A0AAV4GWG9</accession>
<feature type="compositionally biased region" description="Polar residues" evidence="5">
    <location>
        <begin position="875"/>
        <end position="888"/>
    </location>
</feature>
<keyword evidence="8" id="KW-1185">Reference proteome</keyword>
<evidence type="ECO:0000313" key="8">
    <source>
        <dbReference type="Proteomes" id="UP000762676"/>
    </source>
</evidence>
<feature type="region of interest" description="Disordered" evidence="5">
    <location>
        <begin position="496"/>
        <end position="572"/>
    </location>
</feature>
<feature type="compositionally biased region" description="Polar residues" evidence="5">
    <location>
        <begin position="1156"/>
        <end position="1167"/>
    </location>
</feature>
<name>A0AAV4GWG9_9GAST</name>
<feature type="compositionally biased region" description="Polar residues" evidence="5">
    <location>
        <begin position="900"/>
        <end position="919"/>
    </location>
</feature>
<dbReference type="GO" id="GO:0016020">
    <property type="term" value="C:membrane"/>
    <property type="evidence" value="ECO:0007669"/>
    <property type="project" value="InterPro"/>
</dbReference>
<dbReference type="InterPro" id="IPR012919">
    <property type="entry name" value="SUN_dom"/>
</dbReference>
<feature type="compositionally biased region" description="Polar residues" evidence="5">
    <location>
        <begin position="1661"/>
        <end position="1671"/>
    </location>
</feature>
<feature type="compositionally biased region" description="Basic and acidic residues" evidence="5">
    <location>
        <begin position="688"/>
        <end position="707"/>
    </location>
</feature>
<feature type="compositionally biased region" description="Low complexity" evidence="5">
    <location>
        <begin position="1100"/>
        <end position="1110"/>
    </location>
</feature>
<dbReference type="PANTHER" id="PTHR12953">
    <property type="entry name" value="MEMBRANE PROTEIN CH1 RELATED"/>
    <property type="match status" value="1"/>
</dbReference>
<dbReference type="InterPro" id="IPR045120">
    <property type="entry name" value="Suco/Slp1-like"/>
</dbReference>
<dbReference type="PANTHER" id="PTHR12953:SF0">
    <property type="entry name" value="SUN DOMAIN-CONTAINING OSSIFICATION FACTOR"/>
    <property type="match status" value="1"/>
</dbReference>
<feature type="compositionally biased region" description="Basic and acidic residues" evidence="5">
    <location>
        <begin position="1599"/>
        <end position="1609"/>
    </location>
</feature>
<protein>
    <submittedName>
        <fullName evidence="7">SUN domain-containing ossification factor-like</fullName>
    </submittedName>
</protein>
<dbReference type="Pfam" id="PF07738">
    <property type="entry name" value="Sad1_UNC"/>
    <property type="match status" value="1"/>
</dbReference>
<feature type="region of interest" description="Disordered" evidence="5">
    <location>
        <begin position="646"/>
        <end position="724"/>
    </location>
</feature>
<dbReference type="GO" id="GO:0005737">
    <property type="term" value="C:cytoplasm"/>
    <property type="evidence" value="ECO:0007669"/>
    <property type="project" value="TreeGrafter"/>
</dbReference>
<reference evidence="7 8" key="1">
    <citation type="journal article" date="2021" name="Elife">
        <title>Chloroplast acquisition without the gene transfer in kleptoplastic sea slugs, Plakobranchus ocellatus.</title>
        <authorList>
            <person name="Maeda T."/>
            <person name="Takahashi S."/>
            <person name="Yoshida T."/>
            <person name="Shimamura S."/>
            <person name="Takaki Y."/>
            <person name="Nagai Y."/>
            <person name="Toyoda A."/>
            <person name="Suzuki Y."/>
            <person name="Arimoto A."/>
            <person name="Ishii H."/>
            <person name="Satoh N."/>
            <person name="Nishiyama T."/>
            <person name="Hasebe M."/>
            <person name="Maruyama T."/>
            <person name="Minagawa J."/>
            <person name="Obokata J."/>
            <person name="Shigenobu S."/>
        </authorList>
    </citation>
    <scope>NUCLEOTIDE SEQUENCE [LARGE SCALE GENOMIC DNA]</scope>
</reference>
<feature type="compositionally biased region" description="Low complexity" evidence="5">
    <location>
        <begin position="137"/>
        <end position="147"/>
    </location>
</feature>
<feature type="compositionally biased region" description="Basic and acidic residues" evidence="5">
    <location>
        <begin position="123"/>
        <end position="132"/>
    </location>
</feature>
<dbReference type="Gene3D" id="2.60.120.260">
    <property type="entry name" value="Galactose-binding domain-like"/>
    <property type="match status" value="1"/>
</dbReference>
<feature type="compositionally biased region" description="Basic and acidic residues" evidence="5">
    <location>
        <begin position="550"/>
        <end position="559"/>
    </location>
</feature>
<feature type="compositionally biased region" description="Polar residues" evidence="5">
    <location>
        <begin position="709"/>
        <end position="724"/>
    </location>
</feature>
<dbReference type="Proteomes" id="UP000762676">
    <property type="component" value="Unassembled WGS sequence"/>
</dbReference>
<feature type="region of interest" description="Disordered" evidence="5">
    <location>
        <begin position="1078"/>
        <end position="1125"/>
    </location>
</feature>
<comment type="caution">
    <text evidence="7">The sequence shown here is derived from an EMBL/GenBank/DDBJ whole genome shotgun (WGS) entry which is preliminary data.</text>
</comment>
<feature type="compositionally biased region" description="Low complexity" evidence="5">
    <location>
        <begin position="1694"/>
        <end position="1710"/>
    </location>
</feature>
<organism evidence="7 8">
    <name type="scientific">Elysia marginata</name>
    <dbReference type="NCBI Taxonomy" id="1093978"/>
    <lineage>
        <taxon>Eukaryota</taxon>
        <taxon>Metazoa</taxon>
        <taxon>Spiralia</taxon>
        <taxon>Lophotrochozoa</taxon>
        <taxon>Mollusca</taxon>
        <taxon>Gastropoda</taxon>
        <taxon>Heterobranchia</taxon>
        <taxon>Euthyneura</taxon>
        <taxon>Panpulmonata</taxon>
        <taxon>Sacoglossa</taxon>
        <taxon>Placobranchoidea</taxon>
        <taxon>Plakobranchidae</taxon>
        <taxon>Elysia</taxon>
    </lineage>
</organism>
<dbReference type="EMBL" id="BMAT01012320">
    <property type="protein sequence ID" value="GFR89863.1"/>
    <property type="molecule type" value="Genomic_DNA"/>
</dbReference>
<evidence type="ECO:0000256" key="2">
    <source>
        <dbReference type="ARBA" id="ARBA00022692"/>
    </source>
</evidence>
<feature type="region of interest" description="Disordered" evidence="5">
    <location>
        <begin position="1570"/>
        <end position="1741"/>
    </location>
</feature>
<feature type="compositionally biased region" description="Polar residues" evidence="5">
    <location>
        <begin position="1616"/>
        <end position="1630"/>
    </location>
</feature>
<gene>
    <name evidence="7" type="ORF">ElyMa_006135600</name>
</gene>
<keyword evidence="2" id="KW-0812">Transmembrane</keyword>
<feature type="compositionally biased region" description="Low complexity" evidence="5">
    <location>
        <begin position="1672"/>
        <end position="1683"/>
    </location>
</feature>
<feature type="compositionally biased region" description="Polar residues" evidence="5">
    <location>
        <begin position="191"/>
        <end position="200"/>
    </location>
</feature>
<feature type="compositionally biased region" description="Basic and acidic residues" evidence="5">
    <location>
        <begin position="455"/>
        <end position="465"/>
    </location>
</feature>
<comment type="subcellular location">
    <subcellularLocation>
        <location evidence="1">Endomembrane system</location>
    </subcellularLocation>
</comment>
<proteinExistence type="predicted"/>
<feature type="compositionally biased region" description="Polar residues" evidence="5">
    <location>
        <begin position="110"/>
        <end position="122"/>
    </location>
</feature>
<dbReference type="GO" id="GO:0034975">
    <property type="term" value="P:protein folding in endoplasmic reticulum"/>
    <property type="evidence" value="ECO:0007669"/>
    <property type="project" value="TreeGrafter"/>
</dbReference>
<feature type="region of interest" description="Disordered" evidence="5">
    <location>
        <begin position="62"/>
        <end position="267"/>
    </location>
</feature>
<feature type="compositionally biased region" description="Basic residues" evidence="5">
    <location>
        <begin position="1168"/>
        <end position="1178"/>
    </location>
</feature>
<dbReference type="GO" id="GO:0012505">
    <property type="term" value="C:endomembrane system"/>
    <property type="evidence" value="ECO:0007669"/>
    <property type="project" value="UniProtKB-SubCell"/>
</dbReference>
<keyword evidence="3" id="KW-1133">Transmembrane helix</keyword>
<evidence type="ECO:0000256" key="4">
    <source>
        <dbReference type="ARBA" id="ARBA00023136"/>
    </source>
</evidence>
<feature type="compositionally biased region" description="Low complexity" evidence="5">
    <location>
        <begin position="1574"/>
        <end position="1594"/>
    </location>
</feature>
<feature type="region of interest" description="Disordered" evidence="5">
    <location>
        <begin position="1410"/>
        <end position="1444"/>
    </location>
</feature>
<feature type="region of interest" description="Disordered" evidence="5">
    <location>
        <begin position="1151"/>
        <end position="1216"/>
    </location>
</feature>
<feature type="region of interest" description="Disordered" evidence="5">
    <location>
        <begin position="448"/>
        <end position="472"/>
    </location>
</feature>
<feature type="domain" description="SUN" evidence="6">
    <location>
        <begin position="256"/>
        <end position="444"/>
    </location>
</feature>
<feature type="region of interest" description="Disordered" evidence="5">
    <location>
        <begin position="856"/>
        <end position="938"/>
    </location>
</feature>
<evidence type="ECO:0000256" key="3">
    <source>
        <dbReference type="ARBA" id="ARBA00022989"/>
    </source>
</evidence>
<feature type="compositionally biased region" description="Polar residues" evidence="5">
    <location>
        <begin position="1179"/>
        <end position="1215"/>
    </location>
</feature>
<evidence type="ECO:0000256" key="1">
    <source>
        <dbReference type="ARBA" id="ARBA00004308"/>
    </source>
</evidence>
<dbReference type="PROSITE" id="PS51469">
    <property type="entry name" value="SUN"/>
    <property type="match status" value="1"/>
</dbReference>
<feature type="compositionally biased region" description="Low complexity" evidence="5">
    <location>
        <begin position="234"/>
        <end position="246"/>
    </location>
</feature>
<sequence>MHHHMTYANQNNRLELKLFPCNLFVACIYRGVVSLCLVCKIYWTDTVPEVVKPSVAGAVVSASVPGDDKSQGPDTESSTNTQPEVNQPQAGGDSGPASPEQGKFVPPPSSTDNAQATASTADTDGHNSDHKVVQPVTASSAASSDTADGGGNEPAVGKEGVETVGSVAGGEGTQGNSDPAHPEIKMDPTSPDLSQVTPSIDPSMIGKGEKPSNLPTGVGGMAVEPAFTTGNQPGQQSRSSSESQGGDVPAAGHQQAGNPDGEEDFPTFDKWSAQYLAEQEKQKIEKEQEQAVKPGIQMSQKKLRQNFAAEGCGAKVVSSNTEAENINFLLNGNPDEYMISPCKAKKWFVVELCEPVQIHKVELGTLELFSSPPKSFRVASSQRFPTKDWALIGQFEMTPDRSVQSFHTQVSEEFVKFLRVEMLEHHGKEHYCPLTTLRVLGIDMALDDDEDSGDADGHDAEHGDSDEGSDGAISLFNTAKETVVKLVKKVLYTGDKEESTEEADNATKVAEEKNSNEQETTPCPIKQANQVKADAPDVTVVSPPSENPEASDKPQDQQQEKPPPATDVDTLTTTETPIITKLADTEQLPLSETPVVVKLEPEEGDIQHPKPSSKRPGHFTRRLTTTCPNSLLHPFFALGGKASGATRSFSPARGEQNERVSKPIVGAGAGQVPERQAPLGKDNVPQRSSDDIIGERGGTAEEPKAEIKQSATGVTAEPTPTNDAVSESVSFDAVSAGATVTTSSFAGGGHTSADALQVQPIDPSAPTLAAAASSALTDQAKLKPSGATTIVSGAASIGQQQQQLVKPVLEPSSVADTSNLGHAAGTLSSATITPTLDIGQPSVLQKNTPDLSEATVLKVDPSPPTDDGVSADHVVSSTQLPPTATSEAPVQDASGETAGRGQTQNLGDDSASSSQTVNVTEPEPVVSQTSQTRQARAPDLVKVGMPTSKRDASVMKLNNRIVALEQNVSMTKKYLEELSRAFKQQNEEMMKLINKTESRMAGLVARYDERDLVQQTAIAVLDQKVANLTRVIDVMQLKMDTMAEELWRGQILLGILQALAFLWLFTNTASSAFTRSPNKHAYTPPASATCSRNNSLYVSPPGLVEPVPEGGKTGGFDGGRQRRNSDGGLQQALLVEDQGMKKLNSESNLLSAASPIQESTKEMFSQNSKKKKKKKQRQSHMLETTGGTTVSSPSLLLSDSAQSTPAQPPSFSSSAGVLFGNTGASVHPSNAQATEPPDDATAKTFATITTPRVTSTLTFGEMKENSPVGDAGLAQAEWPNMHGCRMCGGVLAPRTPQQGLPNPWSLRFPTAGLSPQSLCQARTMCGQMQCPSSVGLPGPPLMSTGMSDVGQLGAGSVSPYQPFLDLSNSLHQAGQLALLQQTSPLRVSEPPQLTASPEFKLPAYRRSKIRRVSESGETDLSTGGLSRSEGSHYQNRRPHAASSVRKTLVVTDSRRRKSDFINPKPWEEFFLAKNYLSENRFKFPSSPPKENLSPEAQALIPSDPLKIEACASSPVVDRVVQNVGTPRAESESSVRADLSDDRADFVSSLRFHPSTPSFIPLQKQVLNSSDDDVFQSSSQSFISSHSNSQREQSSAHSEPSSKSDRDKRRNTLPIGVQQNEQDMPNTNGSSARGAGKLSGGKRPPTAPHRTHRRQGSYPLDQANTARQNSNKSGHPGHASGSSAQTHSSKPDSVSGLGQSGQQSHQLSHGGSKFKKTPSSPLLLGQNRKSPGAKVPVSHGNTCMVTKPRHVVGATAISENPVAVD</sequence>
<feature type="compositionally biased region" description="Polar residues" evidence="5">
    <location>
        <begin position="72"/>
        <end position="89"/>
    </location>
</feature>
<feature type="compositionally biased region" description="Polar residues" evidence="5">
    <location>
        <begin position="1086"/>
        <end position="1097"/>
    </location>
</feature>